<accession>A0ABS9SN86</accession>
<name>A0ABS9SN86_9BACT</name>
<gene>
    <name evidence="1" type="ORF">MKP09_18950</name>
</gene>
<dbReference type="Proteomes" id="UP001202248">
    <property type="component" value="Unassembled WGS sequence"/>
</dbReference>
<sequence length="181" mass="21194">MIKKYLKLYYVDSVPEVQMDCDWTATTKKKYFYFLQEIKRQKIAPELSATIRLHQIKYTTSSGIPPVDKGLLMCYNMGTLQNIESKNSIIDPEEFEKYQSYIKMYSLPLDAGLPVFEWYVLFRNNKYAGLFQYMPTSFLEGCKKQGNHFFKIVKDTVISDRLLKAGDLLRYENSNIASVKK</sequence>
<comment type="caution">
    <text evidence="1">The sequence shown here is derived from an EMBL/GenBank/DDBJ whole genome shotgun (WGS) entry which is preliminary data.</text>
</comment>
<organism evidence="1 2">
    <name type="scientific">Niabella ginsengisoli</name>
    <dbReference type="NCBI Taxonomy" id="522298"/>
    <lineage>
        <taxon>Bacteria</taxon>
        <taxon>Pseudomonadati</taxon>
        <taxon>Bacteroidota</taxon>
        <taxon>Chitinophagia</taxon>
        <taxon>Chitinophagales</taxon>
        <taxon>Chitinophagaceae</taxon>
        <taxon>Niabella</taxon>
    </lineage>
</organism>
<reference evidence="1 2" key="1">
    <citation type="submission" date="2022-02" db="EMBL/GenBank/DDBJ databases">
        <authorList>
            <person name="Min J."/>
        </authorList>
    </citation>
    <scope>NUCLEOTIDE SEQUENCE [LARGE SCALE GENOMIC DNA]</scope>
    <source>
        <strain evidence="1 2">GR10-1</strain>
    </source>
</reference>
<keyword evidence="2" id="KW-1185">Reference proteome</keyword>
<dbReference type="EMBL" id="JAKWBL010000004">
    <property type="protein sequence ID" value="MCH5599842.1"/>
    <property type="molecule type" value="Genomic_DNA"/>
</dbReference>
<evidence type="ECO:0000313" key="1">
    <source>
        <dbReference type="EMBL" id="MCH5599842.1"/>
    </source>
</evidence>
<proteinExistence type="predicted"/>
<protein>
    <submittedName>
        <fullName evidence="1">Uncharacterized protein</fullName>
    </submittedName>
</protein>
<dbReference type="RefSeq" id="WP_240831870.1">
    <property type="nucleotide sequence ID" value="NZ_JAKWBL010000004.1"/>
</dbReference>
<evidence type="ECO:0000313" key="2">
    <source>
        <dbReference type="Proteomes" id="UP001202248"/>
    </source>
</evidence>